<dbReference type="Proteomes" id="UP000574390">
    <property type="component" value="Unassembled WGS sequence"/>
</dbReference>
<dbReference type="EMBL" id="JABANM010033042">
    <property type="protein sequence ID" value="KAF4701931.1"/>
    <property type="molecule type" value="Genomic_DNA"/>
</dbReference>
<evidence type="ECO:0000313" key="2">
    <source>
        <dbReference type="Proteomes" id="UP000574390"/>
    </source>
</evidence>
<feature type="non-terminal residue" evidence="1">
    <location>
        <position position="200"/>
    </location>
</feature>
<sequence>MSSQLEASTLATVLAGSSSALRNSEIARVEALDCIREIAGQLIVQLDSTDSMPDPLVVVEGLVKCYALMADHEGARRLLTRALTEINDSLTAGSEETRRRHLREEEMANLLECIGLGYDVEPELTTKICRALAPAVAASPKGHRVRCMKIFAEVAPPELAAVMVAELDESKVLEGLRESQLPSVASVWMGLLALTTGQDS</sequence>
<reference evidence="1 2" key="1">
    <citation type="submission" date="2020-04" db="EMBL/GenBank/DDBJ databases">
        <title>Perkinsus olseni comparative genomics.</title>
        <authorList>
            <person name="Bogema D.R."/>
        </authorList>
    </citation>
    <scope>NUCLEOTIDE SEQUENCE [LARGE SCALE GENOMIC DNA]</scope>
    <source>
        <strain evidence="1">ATCC PRA-205</strain>
    </source>
</reference>
<accession>A0A7J6Q1T7</accession>
<dbReference type="AlphaFoldDB" id="A0A7J6Q1T7"/>
<proteinExistence type="predicted"/>
<organism evidence="1 2">
    <name type="scientific">Perkinsus olseni</name>
    <name type="common">Perkinsus atlanticus</name>
    <dbReference type="NCBI Taxonomy" id="32597"/>
    <lineage>
        <taxon>Eukaryota</taxon>
        <taxon>Sar</taxon>
        <taxon>Alveolata</taxon>
        <taxon>Perkinsozoa</taxon>
        <taxon>Perkinsea</taxon>
        <taxon>Perkinsida</taxon>
        <taxon>Perkinsidae</taxon>
        <taxon>Perkinsus</taxon>
    </lineage>
</organism>
<name>A0A7J6Q1T7_PEROL</name>
<comment type="caution">
    <text evidence="1">The sequence shown here is derived from an EMBL/GenBank/DDBJ whole genome shotgun (WGS) entry which is preliminary data.</text>
</comment>
<protein>
    <submittedName>
        <fullName evidence="1">Uncharacterized protein</fullName>
    </submittedName>
</protein>
<gene>
    <name evidence="1" type="ORF">FOZ62_016592</name>
</gene>
<evidence type="ECO:0000313" key="1">
    <source>
        <dbReference type="EMBL" id="KAF4701931.1"/>
    </source>
</evidence>